<dbReference type="GO" id="GO:0070290">
    <property type="term" value="F:N-acylphosphatidylethanolamine-specific phospholipase D activity"/>
    <property type="evidence" value="ECO:0007669"/>
    <property type="project" value="TreeGrafter"/>
</dbReference>
<organism evidence="3 4">
    <name type="scientific">Periconia macrospinosa</name>
    <dbReference type="NCBI Taxonomy" id="97972"/>
    <lineage>
        <taxon>Eukaryota</taxon>
        <taxon>Fungi</taxon>
        <taxon>Dikarya</taxon>
        <taxon>Ascomycota</taxon>
        <taxon>Pezizomycotina</taxon>
        <taxon>Dothideomycetes</taxon>
        <taxon>Pleosporomycetidae</taxon>
        <taxon>Pleosporales</taxon>
        <taxon>Massarineae</taxon>
        <taxon>Periconiaceae</taxon>
        <taxon>Periconia</taxon>
    </lineage>
</organism>
<dbReference type="Gene3D" id="3.60.15.10">
    <property type="entry name" value="Ribonuclease Z/Hydroxyacylglutathione hydrolase-like"/>
    <property type="match status" value="1"/>
</dbReference>
<evidence type="ECO:0000313" key="4">
    <source>
        <dbReference type="Proteomes" id="UP000244855"/>
    </source>
</evidence>
<dbReference type="OrthoDB" id="332863at2759"/>
<dbReference type="GO" id="GO:0070292">
    <property type="term" value="P:N-acylphosphatidylethanolamine metabolic process"/>
    <property type="evidence" value="ECO:0007669"/>
    <property type="project" value="TreeGrafter"/>
</dbReference>
<reference evidence="3 4" key="1">
    <citation type="journal article" date="2018" name="Sci. Rep.">
        <title>Comparative genomics provides insights into the lifestyle and reveals functional heterogeneity of dark septate endophytic fungi.</title>
        <authorList>
            <person name="Knapp D.G."/>
            <person name="Nemeth J.B."/>
            <person name="Barry K."/>
            <person name="Hainaut M."/>
            <person name="Henrissat B."/>
            <person name="Johnson J."/>
            <person name="Kuo A."/>
            <person name="Lim J.H.P."/>
            <person name="Lipzen A."/>
            <person name="Nolan M."/>
            <person name="Ohm R.A."/>
            <person name="Tamas L."/>
            <person name="Grigoriev I.V."/>
            <person name="Spatafora J.W."/>
            <person name="Nagy L.G."/>
            <person name="Kovacs G.M."/>
        </authorList>
    </citation>
    <scope>NUCLEOTIDE SEQUENCE [LARGE SCALE GENOMIC DNA]</scope>
    <source>
        <strain evidence="3 4">DSE2036</strain>
    </source>
</reference>
<protein>
    <submittedName>
        <fullName evidence="3">Metallo-hydrolase/oxidoreductase</fullName>
    </submittedName>
</protein>
<sequence length="502" mass="55337">MPGSPGMRLPAAHMSPLLFSPSRSSLIRARRTISLFKPTSSSAFSRQFFGSPASSGSKSRSASGSTSWWATPRFPNFKMSSTTATAVSIGSVGLYAVVSNPAQIGAQPEDAKQKKHHLKDGKGFTNPWDSFKEMTTWQITTGMARRRINGEANNPDTTPPTVPVRKPTFLPSRETPKLRATWLGHACYYVEFPSGLRVLFDPVFEDCCSPINLKFLKRYTEPPCQIEDLPVVDAVVISHNHYDHLSYPTIMRIRKKFPNAHFFAPLANKRWFEDSGVPGAQVTELDWWETRQFSLEVNKGETKKAVNDGSATSSTEEKNNSGQGAITATIGALPCQHVSARTPFDKCKTLWASWSVESGGAKVYFAGDTGYRSVPKLPKDTDDYGSDYANLPTCPAFSEIGQHRGPFDLGLIPIGAYEPRWVMSPMHANPKDSVNIFVDTKCRKALGMHWGTWVLTEEDVMEPPRKLKEALKDKGLSESAGEDGVFGITDIGESREFEIGAA</sequence>
<name>A0A2V1E6I2_9PLEO</name>
<gene>
    <name evidence="3" type="ORF">DM02DRAFT_611247</name>
</gene>
<dbReference type="GO" id="GO:0005737">
    <property type="term" value="C:cytoplasm"/>
    <property type="evidence" value="ECO:0007669"/>
    <property type="project" value="TreeGrafter"/>
</dbReference>
<dbReference type="FunFam" id="3.60.15.10:FF:000048">
    <property type="entry name" value="Zn-dependent hydrolase/oxidoreductase family protein, putative"/>
    <property type="match status" value="1"/>
</dbReference>
<feature type="domain" description="Metallo-beta-lactamase" evidence="2">
    <location>
        <begin position="197"/>
        <end position="450"/>
    </location>
</feature>
<dbReference type="AlphaFoldDB" id="A0A2V1E6I2"/>
<dbReference type="Pfam" id="PF12706">
    <property type="entry name" value="Lactamase_B_2"/>
    <property type="match status" value="1"/>
</dbReference>
<dbReference type="PANTHER" id="PTHR15032:SF4">
    <property type="entry name" value="N-ACYL-PHOSPHATIDYLETHANOLAMINE-HYDROLYZING PHOSPHOLIPASE D"/>
    <property type="match status" value="1"/>
</dbReference>
<dbReference type="GO" id="GO:0070291">
    <property type="term" value="P:N-acylethanolamine metabolic process"/>
    <property type="evidence" value="ECO:0007669"/>
    <property type="project" value="TreeGrafter"/>
</dbReference>
<feature type="region of interest" description="Disordered" evidence="1">
    <location>
        <begin position="150"/>
        <end position="170"/>
    </location>
</feature>
<dbReference type="InterPro" id="IPR001279">
    <property type="entry name" value="Metallo-B-lactamas"/>
</dbReference>
<dbReference type="STRING" id="97972.A0A2V1E6I2"/>
<dbReference type="EMBL" id="KZ805318">
    <property type="protein sequence ID" value="PVI04905.1"/>
    <property type="molecule type" value="Genomic_DNA"/>
</dbReference>
<dbReference type="Proteomes" id="UP000244855">
    <property type="component" value="Unassembled WGS sequence"/>
</dbReference>
<dbReference type="InterPro" id="IPR036866">
    <property type="entry name" value="RibonucZ/Hydroxyglut_hydro"/>
</dbReference>
<dbReference type="SUPFAM" id="SSF56281">
    <property type="entry name" value="Metallo-hydrolase/oxidoreductase"/>
    <property type="match status" value="1"/>
</dbReference>
<evidence type="ECO:0000313" key="3">
    <source>
        <dbReference type="EMBL" id="PVI04905.1"/>
    </source>
</evidence>
<evidence type="ECO:0000259" key="2">
    <source>
        <dbReference type="Pfam" id="PF12706"/>
    </source>
</evidence>
<accession>A0A2V1E6I2</accession>
<keyword evidence="4" id="KW-1185">Reference proteome</keyword>
<evidence type="ECO:0000256" key="1">
    <source>
        <dbReference type="SAM" id="MobiDB-lite"/>
    </source>
</evidence>
<keyword evidence="3" id="KW-0378">Hydrolase</keyword>
<dbReference type="PANTHER" id="PTHR15032">
    <property type="entry name" value="N-ACYL-PHOSPHATIDYLETHANOLAMINE-HYDROLYZING PHOSPHOLIPASE D"/>
    <property type="match status" value="1"/>
</dbReference>
<proteinExistence type="predicted"/>